<dbReference type="SUPFAM" id="SSF56815">
    <property type="entry name" value="Sec1/munc18-like (SM) proteins"/>
    <property type="match status" value="1"/>
</dbReference>
<dbReference type="EMBL" id="CAJHUC010002725">
    <property type="protein sequence ID" value="CAD7704276.1"/>
    <property type="molecule type" value="Genomic_DNA"/>
</dbReference>
<name>A0A8S1JHU6_9CHLO</name>
<dbReference type="GO" id="GO:0016192">
    <property type="term" value="P:vesicle-mediated transport"/>
    <property type="evidence" value="ECO:0007669"/>
    <property type="project" value="InterPro"/>
</dbReference>
<reference evidence="3" key="1">
    <citation type="submission" date="2020-12" db="EMBL/GenBank/DDBJ databases">
        <authorList>
            <person name="Iha C."/>
        </authorList>
    </citation>
    <scope>NUCLEOTIDE SEQUENCE</scope>
</reference>
<dbReference type="PANTHER" id="PTHR11679">
    <property type="entry name" value="VESICLE PROTEIN SORTING-ASSOCIATED"/>
    <property type="match status" value="1"/>
</dbReference>
<dbReference type="InterPro" id="IPR036045">
    <property type="entry name" value="Sec1-like_sf"/>
</dbReference>
<dbReference type="InterPro" id="IPR043154">
    <property type="entry name" value="Sec-1-like_dom1"/>
</dbReference>
<evidence type="ECO:0000256" key="1">
    <source>
        <dbReference type="ARBA" id="ARBA00009884"/>
    </source>
</evidence>
<dbReference type="OrthoDB" id="10262287at2759"/>
<proteinExistence type="inferred from homology"/>
<dbReference type="InterPro" id="IPR043155">
    <property type="entry name" value="VPS33_dom3b"/>
</dbReference>
<organism evidence="3 4">
    <name type="scientific">Ostreobium quekettii</name>
    <dbReference type="NCBI Taxonomy" id="121088"/>
    <lineage>
        <taxon>Eukaryota</taxon>
        <taxon>Viridiplantae</taxon>
        <taxon>Chlorophyta</taxon>
        <taxon>core chlorophytes</taxon>
        <taxon>Ulvophyceae</taxon>
        <taxon>TCBD clade</taxon>
        <taxon>Bryopsidales</taxon>
        <taxon>Ostreobineae</taxon>
        <taxon>Ostreobiaceae</taxon>
        <taxon>Ostreobium</taxon>
    </lineage>
</organism>
<dbReference type="Gene3D" id="1.25.40.850">
    <property type="match status" value="1"/>
</dbReference>
<dbReference type="Proteomes" id="UP000708148">
    <property type="component" value="Unassembled WGS sequence"/>
</dbReference>
<evidence type="ECO:0008006" key="5">
    <source>
        <dbReference type="Google" id="ProtNLM"/>
    </source>
</evidence>
<evidence type="ECO:0000313" key="4">
    <source>
        <dbReference type="Proteomes" id="UP000708148"/>
    </source>
</evidence>
<feature type="region of interest" description="Disordered" evidence="2">
    <location>
        <begin position="509"/>
        <end position="532"/>
    </location>
</feature>
<dbReference type="Gene3D" id="3.40.50.2060">
    <property type="match status" value="1"/>
</dbReference>
<dbReference type="Gene3D" id="3.40.50.1910">
    <property type="match status" value="2"/>
</dbReference>
<comment type="caution">
    <text evidence="3">The sequence shown here is derived from an EMBL/GenBank/DDBJ whole genome shotgun (WGS) entry which is preliminary data.</text>
</comment>
<evidence type="ECO:0000256" key="2">
    <source>
        <dbReference type="SAM" id="MobiDB-lite"/>
    </source>
</evidence>
<dbReference type="Pfam" id="PF00995">
    <property type="entry name" value="Sec1"/>
    <property type="match status" value="1"/>
</dbReference>
<dbReference type="AlphaFoldDB" id="A0A8S1JHU6"/>
<comment type="similarity">
    <text evidence="1">Belongs to the STXBP/unc-18/SEC1 family.</text>
</comment>
<dbReference type="InterPro" id="IPR001619">
    <property type="entry name" value="Sec1-like"/>
</dbReference>
<evidence type="ECO:0000313" key="3">
    <source>
        <dbReference type="EMBL" id="CAD7704276.1"/>
    </source>
</evidence>
<keyword evidence="4" id="KW-1185">Reference proteome</keyword>
<dbReference type="InterPro" id="IPR027482">
    <property type="entry name" value="Sec1-like_dom2"/>
</dbReference>
<protein>
    <recommendedName>
        <fullName evidence="5">Sec1-like protein</fullName>
    </recommendedName>
</protein>
<accession>A0A8S1JHU6</accession>
<gene>
    <name evidence="3" type="ORF">OSTQU699_LOCUS9631</name>
</gene>
<sequence>MTAKPQARVPPLVAGPVPLRDIRDWARSRLVDIVDSMVGAKAIIFDPEIAGTLGLIIPGAVLAEHGVEQMFILGENIDEPKARNIMYLARANILNAQRIATQIKAYTRLRHPHEYFVSFIPRCTCLCEKIIEEEGVKGDATLIEYPLEFVPFDDDVISLELEHSFRETSVEGDTTSLYIMARALAHLQSSFGPIPRVTGKGAAAEAVKNIFMKARIEMGLKDTEEGKIKRLILIDRAVDLITPLVTQVTYEGIVDEMLGIKNNVVTVEVATRAGPSEPKKYVLNSADSLHAEMRDVPWPHAAPRIREWAQKMKSDWRELNEDASSKTVSEIRDFTNRLMQLNLAEMHSNISDPVMKVVPTSKFQSRLQIERQVIEYGSLEEGCRHVEDLLFRGGDMMQILRLMCLLSVTNNGLPKKSCDNLRRAFLLTFGYENLVLLNHLESAGMLTLRAENRNPFPSIRKAFSLAIDIDAETGGDTGASAVAKDIGYIYWGYAPLSVRIVELALKQPRPKPASKETDSSQSTPSAPWRGRGADGLSLLPGPHFDVALGEHSQHGGERSKGPIGREGPEVVMVAFLGGVTFSEISALRFLSRLPNSNVKFLIATTRILNGNSLLQTFQEQKVDDLMKRARGML</sequence>